<sequence>MKTNLVRRALLAVVLFTVLFALLMVAAAYFWTHDSGRVAIICFIAAFVSMLCQIGSILLFARHKQKQAWLQQQRKTNDVQ</sequence>
<evidence type="ECO:0000313" key="2">
    <source>
        <dbReference type="EMBL" id="UOO88755.1"/>
    </source>
</evidence>
<gene>
    <name evidence="2" type="ORF">LVJ82_15025</name>
</gene>
<dbReference type="RefSeq" id="WP_058357554.1">
    <property type="nucleotide sequence ID" value="NZ_CABKVG010000010.1"/>
</dbReference>
<keyword evidence="3" id="KW-1185">Reference proteome</keyword>
<protein>
    <submittedName>
        <fullName evidence="2">Uncharacterized protein</fullName>
    </submittedName>
</protein>
<evidence type="ECO:0000256" key="1">
    <source>
        <dbReference type="SAM" id="Phobius"/>
    </source>
</evidence>
<dbReference type="InterPro" id="IPR049967">
    <property type="entry name" value="NGO_0222-like"/>
</dbReference>
<feature type="transmembrane region" description="Helical" evidence="1">
    <location>
        <begin position="9"/>
        <end position="32"/>
    </location>
</feature>
<dbReference type="EMBL" id="CP091511">
    <property type="protein sequence ID" value="UOO88755.1"/>
    <property type="molecule type" value="Genomic_DNA"/>
</dbReference>
<name>A0ABY4E1U3_9NEIS</name>
<keyword evidence="1" id="KW-0472">Membrane</keyword>
<keyword evidence="1" id="KW-0812">Transmembrane</keyword>
<evidence type="ECO:0000313" key="3">
    <source>
        <dbReference type="Proteomes" id="UP000832011"/>
    </source>
</evidence>
<proteinExistence type="predicted"/>
<accession>A0ABY4E1U3</accession>
<dbReference type="NCBIfam" id="NF042413">
    <property type="entry name" value="NGO_0222_fam"/>
    <property type="match status" value="1"/>
</dbReference>
<keyword evidence="1" id="KW-1133">Transmembrane helix</keyword>
<reference evidence="2 3" key="1">
    <citation type="journal article" date="2022" name="Res Sq">
        <title>Evolution of multicellular longitudinally dividing oral cavity symbionts (Neisseriaceae).</title>
        <authorList>
            <person name="Nyongesa S."/>
            <person name="Weber P."/>
            <person name="Bernet E."/>
            <person name="Pullido F."/>
            <person name="Nieckarz M."/>
            <person name="Delaby M."/>
            <person name="Nieves C."/>
            <person name="Viehboeck T."/>
            <person name="Krause N."/>
            <person name="Rivera-Millot A."/>
            <person name="Nakamura A."/>
            <person name="Vischer N."/>
            <person name="VanNieuwenhze M."/>
            <person name="Brun Y."/>
            <person name="Cava F."/>
            <person name="Bulgheresi S."/>
            <person name="Veyrier F."/>
        </authorList>
    </citation>
    <scope>NUCLEOTIDE SEQUENCE [LARGE SCALE GENOMIC DNA]</scope>
    <source>
        <strain evidence="2 3">SN4</strain>
    </source>
</reference>
<dbReference type="Proteomes" id="UP000832011">
    <property type="component" value="Chromosome"/>
</dbReference>
<organism evidence="2 3">
    <name type="scientific">Vitreoscilla massiliensis</name>
    <dbReference type="NCBI Taxonomy" id="1689272"/>
    <lineage>
        <taxon>Bacteria</taxon>
        <taxon>Pseudomonadati</taxon>
        <taxon>Pseudomonadota</taxon>
        <taxon>Betaproteobacteria</taxon>
        <taxon>Neisseriales</taxon>
        <taxon>Neisseriaceae</taxon>
        <taxon>Vitreoscilla</taxon>
    </lineage>
</organism>
<feature type="transmembrane region" description="Helical" evidence="1">
    <location>
        <begin position="38"/>
        <end position="61"/>
    </location>
</feature>